<sequence length="134" mass="14871">MTLVALERPHDVAPERLRRRAEFLAVASGQRAHTSLLTLQARKDADRPDAKPRIGLTVTKKCGGAVERNRMRRRLRQAVRHVASSAAHTGHDYVIVARSGVLDAAFDHLIADLEAAFRRVHTAKPGNPKTKRTD</sequence>
<accession>A0ABV9Z083</accession>
<dbReference type="Gene3D" id="3.30.230.10">
    <property type="match status" value="1"/>
</dbReference>
<comment type="catalytic activity">
    <reaction evidence="6">
        <text>Endonucleolytic cleavage of RNA, removing 5'-extranucleotides from tRNA precursor.</text>
        <dbReference type="EC" id="3.1.26.5"/>
    </reaction>
</comment>
<evidence type="ECO:0000256" key="3">
    <source>
        <dbReference type="ARBA" id="ARBA00022759"/>
    </source>
</evidence>
<gene>
    <name evidence="6 8" type="primary">rnpA</name>
    <name evidence="8" type="ORF">ACFPFW_05575</name>
</gene>
<dbReference type="InterPro" id="IPR000100">
    <property type="entry name" value="RNase_P"/>
</dbReference>
<reference evidence="9" key="1">
    <citation type="journal article" date="2019" name="Int. J. Syst. Evol. Microbiol.">
        <title>The Global Catalogue of Microorganisms (GCM) 10K type strain sequencing project: providing services to taxonomists for standard genome sequencing and annotation.</title>
        <authorList>
            <consortium name="The Broad Institute Genomics Platform"/>
            <consortium name="The Broad Institute Genome Sequencing Center for Infectious Disease"/>
            <person name="Wu L."/>
            <person name="Ma J."/>
        </authorList>
    </citation>
    <scope>NUCLEOTIDE SEQUENCE [LARGE SCALE GENOMIC DNA]</scope>
    <source>
        <strain evidence="9">CGMCC 1.16444</strain>
    </source>
</reference>
<dbReference type="HAMAP" id="MF_00227">
    <property type="entry name" value="RNase_P"/>
    <property type="match status" value="1"/>
</dbReference>
<keyword evidence="5 6" id="KW-0694">RNA-binding</keyword>
<name>A0ABV9Z083_9HYPH</name>
<evidence type="ECO:0000256" key="5">
    <source>
        <dbReference type="ARBA" id="ARBA00022884"/>
    </source>
</evidence>
<evidence type="ECO:0000256" key="1">
    <source>
        <dbReference type="ARBA" id="ARBA00022694"/>
    </source>
</evidence>
<dbReference type="EC" id="3.1.26.5" evidence="6 7"/>
<dbReference type="Pfam" id="PF00825">
    <property type="entry name" value="Ribonuclease_P"/>
    <property type="match status" value="1"/>
</dbReference>
<organism evidence="8 9">
    <name type="scientific">Flaviflagellibacter deserti</name>
    <dbReference type="NCBI Taxonomy" id="2267266"/>
    <lineage>
        <taxon>Bacteria</taxon>
        <taxon>Pseudomonadati</taxon>
        <taxon>Pseudomonadota</taxon>
        <taxon>Alphaproteobacteria</taxon>
        <taxon>Hyphomicrobiales</taxon>
        <taxon>Flaviflagellibacter</taxon>
    </lineage>
</organism>
<evidence type="ECO:0000256" key="6">
    <source>
        <dbReference type="HAMAP-Rule" id="MF_00227"/>
    </source>
</evidence>
<comment type="subunit">
    <text evidence="6">Consists of a catalytic RNA component (M1 or rnpB) and a protein subunit.</text>
</comment>
<dbReference type="EMBL" id="JBHSJF010000005">
    <property type="protein sequence ID" value="MFC5067483.1"/>
    <property type="molecule type" value="Genomic_DNA"/>
</dbReference>
<evidence type="ECO:0000256" key="7">
    <source>
        <dbReference type="NCBIfam" id="TIGR00188"/>
    </source>
</evidence>
<comment type="caution">
    <text evidence="8">The sequence shown here is derived from an EMBL/GenBank/DDBJ whole genome shotgun (WGS) entry which is preliminary data.</text>
</comment>
<dbReference type="SUPFAM" id="SSF54211">
    <property type="entry name" value="Ribosomal protein S5 domain 2-like"/>
    <property type="match status" value="1"/>
</dbReference>
<dbReference type="GO" id="GO:0004526">
    <property type="term" value="F:ribonuclease P activity"/>
    <property type="evidence" value="ECO:0007669"/>
    <property type="project" value="UniProtKB-EC"/>
</dbReference>
<keyword evidence="3 6" id="KW-0255">Endonuclease</keyword>
<dbReference type="InterPro" id="IPR020568">
    <property type="entry name" value="Ribosomal_Su5_D2-typ_SF"/>
</dbReference>
<proteinExistence type="inferred from homology"/>
<keyword evidence="1 6" id="KW-0819">tRNA processing</keyword>
<keyword evidence="2 6" id="KW-0540">Nuclease</keyword>
<dbReference type="PANTHER" id="PTHR33992">
    <property type="entry name" value="RIBONUCLEASE P PROTEIN COMPONENT"/>
    <property type="match status" value="1"/>
</dbReference>
<evidence type="ECO:0000313" key="9">
    <source>
        <dbReference type="Proteomes" id="UP001595796"/>
    </source>
</evidence>
<comment type="function">
    <text evidence="6">RNaseP catalyzes the removal of the 5'-leader sequence from pre-tRNA to produce the mature 5'-terminus. It can also cleave other RNA substrates such as 4.5S RNA. The protein component plays an auxiliary but essential role in vivo by binding to the 5'-leader sequence and broadening the substrate specificity of the ribozyme.</text>
</comment>
<evidence type="ECO:0000256" key="2">
    <source>
        <dbReference type="ARBA" id="ARBA00022722"/>
    </source>
</evidence>
<protein>
    <recommendedName>
        <fullName evidence="6 7">Ribonuclease P protein component</fullName>
        <shortName evidence="6">RNase P protein</shortName>
        <shortName evidence="6">RNaseP protein</shortName>
        <ecNumber evidence="6 7">3.1.26.5</ecNumber>
    </recommendedName>
    <alternativeName>
        <fullName evidence="6">Protein C5</fullName>
    </alternativeName>
</protein>
<comment type="similarity">
    <text evidence="6">Belongs to the RnpA family.</text>
</comment>
<keyword evidence="4 6" id="KW-0378">Hydrolase</keyword>
<evidence type="ECO:0000256" key="4">
    <source>
        <dbReference type="ARBA" id="ARBA00022801"/>
    </source>
</evidence>
<dbReference type="RefSeq" id="WP_114957076.1">
    <property type="nucleotide sequence ID" value="NZ_JBHSJF010000005.1"/>
</dbReference>
<dbReference type="NCBIfam" id="TIGR00188">
    <property type="entry name" value="rnpA"/>
    <property type="match status" value="1"/>
</dbReference>
<dbReference type="InterPro" id="IPR014721">
    <property type="entry name" value="Ribsml_uS5_D2-typ_fold_subgr"/>
</dbReference>
<dbReference type="PANTHER" id="PTHR33992:SF1">
    <property type="entry name" value="RIBONUCLEASE P PROTEIN COMPONENT"/>
    <property type="match status" value="1"/>
</dbReference>
<dbReference type="Proteomes" id="UP001595796">
    <property type="component" value="Unassembled WGS sequence"/>
</dbReference>
<keyword evidence="9" id="KW-1185">Reference proteome</keyword>
<evidence type="ECO:0000313" key="8">
    <source>
        <dbReference type="EMBL" id="MFC5067483.1"/>
    </source>
</evidence>